<dbReference type="GO" id="GO:0016020">
    <property type="term" value="C:membrane"/>
    <property type="evidence" value="ECO:0007669"/>
    <property type="project" value="UniProtKB-SubCell"/>
</dbReference>
<feature type="transmembrane region" description="Helical" evidence="5">
    <location>
        <begin position="42"/>
        <end position="64"/>
    </location>
</feature>
<evidence type="ECO:0000256" key="2">
    <source>
        <dbReference type="ARBA" id="ARBA00022692"/>
    </source>
</evidence>
<feature type="transmembrane region" description="Helical" evidence="5">
    <location>
        <begin position="264"/>
        <end position="283"/>
    </location>
</feature>
<gene>
    <name evidence="6" type="ORF">UT84_C0034G0011</name>
</gene>
<dbReference type="InterPro" id="IPR052556">
    <property type="entry name" value="PolySynth_Transporter"/>
</dbReference>
<evidence type="ECO:0000256" key="4">
    <source>
        <dbReference type="ARBA" id="ARBA00023136"/>
    </source>
</evidence>
<organism evidence="6 7">
    <name type="scientific">Candidatus Curtissbacteria bacterium GW2011_GWA1_40_16</name>
    <dbReference type="NCBI Taxonomy" id="1618405"/>
    <lineage>
        <taxon>Bacteria</taxon>
        <taxon>Candidatus Curtissiibacteriota</taxon>
    </lineage>
</organism>
<keyword evidence="4 5" id="KW-0472">Membrane</keyword>
<dbReference type="PANTHER" id="PTHR43424:SF1">
    <property type="entry name" value="LOCUS PUTATIVE PROTEIN 1-RELATED"/>
    <property type="match status" value="1"/>
</dbReference>
<feature type="transmembrane region" description="Helical" evidence="5">
    <location>
        <begin position="181"/>
        <end position="200"/>
    </location>
</feature>
<dbReference type="AlphaFoldDB" id="A0A0G0R9E2"/>
<feature type="transmembrane region" description="Helical" evidence="5">
    <location>
        <begin position="148"/>
        <end position="169"/>
    </location>
</feature>
<feature type="transmembrane region" description="Helical" evidence="5">
    <location>
        <begin position="334"/>
        <end position="356"/>
    </location>
</feature>
<evidence type="ECO:0000313" key="7">
    <source>
        <dbReference type="Proteomes" id="UP000034531"/>
    </source>
</evidence>
<feature type="transmembrane region" description="Helical" evidence="5">
    <location>
        <begin position="295"/>
        <end position="322"/>
    </location>
</feature>
<sequence>MIKRVFYNAGAQILGKGFTAGTTLIVTLLVGRSLGPAGFGDFTKIFVFVGYFYTFSDFGLNSIYVAKSNPKNEAALFRVLVSLRLVMALIFVALTLLVGFFLPYNAAENTGFGPVVKIGIAVASLTILTQALYTSANSLFQKKLRYDLSTIAAVTGAIAILLTVFLISLEGASVIRFAQAYVVGGIVTVFSAYLILYAKWQIFVLPKIGWGAFLNYLSKSWPVGLALILNLIYFRVDVLILAWVRQPQEVGIYGLAYQFFESSLAIPIFFVNAIYPLLANVYRQNQRKFYKDVKFWILMLFSISVVLSIFLILVSFLIPFLYDVRFTPSTLPLVILASGIPFFFLSALLWHVLIIFDRQKNLVLVYGAGALFNLIANLIFIPKFGYIAAAVTTVVSEAFILFLLIVIVLAASKLKTANSYNRSQKTVDL</sequence>
<keyword evidence="2 5" id="KW-0812">Transmembrane</keyword>
<evidence type="ECO:0000256" key="3">
    <source>
        <dbReference type="ARBA" id="ARBA00022989"/>
    </source>
</evidence>
<evidence type="ECO:0000313" key="6">
    <source>
        <dbReference type="EMBL" id="KKR49013.1"/>
    </source>
</evidence>
<comment type="caution">
    <text evidence="6">The sequence shown here is derived from an EMBL/GenBank/DDBJ whole genome shotgun (WGS) entry which is preliminary data.</text>
</comment>
<accession>A0A0G0R9E2</accession>
<feature type="transmembrane region" description="Helical" evidence="5">
    <location>
        <begin position="363"/>
        <end position="381"/>
    </location>
</feature>
<comment type="subcellular location">
    <subcellularLocation>
        <location evidence="1">Membrane</location>
        <topology evidence="1">Multi-pass membrane protein</topology>
    </subcellularLocation>
</comment>
<dbReference type="Proteomes" id="UP000034531">
    <property type="component" value="Unassembled WGS sequence"/>
</dbReference>
<feature type="transmembrane region" description="Helical" evidence="5">
    <location>
        <begin position="12"/>
        <end position="30"/>
    </location>
</feature>
<dbReference type="EMBL" id="LBYI01000034">
    <property type="protein sequence ID" value="KKR49013.1"/>
    <property type="molecule type" value="Genomic_DNA"/>
</dbReference>
<reference evidence="6 7" key="1">
    <citation type="journal article" date="2015" name="Nature">
        <title>rRNA introns, odd ribosomes, and small enigmatic genomes across a large radiation of phyla.</title>
        <authorList>
            <person name="Brown C.T."/>
            <person name="Hug L.A."/>
            <person name="Thomas B.C."/>
            <person name="Sharon I."/>
            <person name="Castelle C.J."/>
            <person name="Singh A."/>
            <person name="Wilkins M.J."/>
            <person name="Williams K.H."/>
            <person name="Banfield J.F."/>
        </authorList>
    </citation>
    <scope>NUCLEOTIDE SEQUENCE [LARGE SCALE GENOMIC DNA]</scope>
</reference>
<dbReference type="CDD" id="cd13128">
    <property type="entry name" value="MATE_Wzx_like"/>
    <property type="match status" value="1"/>
</dbReference>
<dbReference type="InterPro" id="IPR002797">
    <property type="entry name" value="Polysacc_synth"/>
</dbReference>
<protein>
    <submittedName>
        <fullName evidence="6">Polysaccharide biosynthesis protein, membrane-associated</fullName>
    </submittedName>
</protein>
<evidence type="ECO:0000256" key="5">
    <source>
        <dbReference type="SAM" id="Phobius"/>
    </source>
</evidence>
<feature type="transmembrane region" description="Helical" evidence="5">
    <location>
        <begin position="387"/>
        <end position="412"/>
    </location>
</feature>
<name>A0A0G0R9E2_9BACT</name>
<feature type="transmembrane region" description="Helical" evidence="5">
    <location>
        <begin position="76"/>
        <end position="102"/>
    </location>
</feature>
<dbReference type="Pfam" id="PF01943">
    <property type="entry name" value="Polysacc_synt"/>
    <property type="match status" value="1"/>
</dbReference>
<proteinExistence type="predicted"/>
<evidence type="ECO:0000256" key="1">
    <source>
        <dbReference type="ARBA" id="ARBA00004141"/>
    </source>
</evidence>
<feature type="transmembrane region" description="Helical" evidence="5">
    <location>
        <begin position="221"/>
        <end position="244"/>
    </location>
</feature>
<feature type="transmembrane region" description="Helical" evidence="5">
    <location>
        <begin position="114"/>
        <end position="136"/>
    </location>
</feature>
<keyword evidence="3 5" id="KW-1133">Transmembrane helix</keyword>
<dbReference type="PANTHER" id="PTHR43424">
    <property type="entry name" value="LOCUS PUTATIVE PROTEIN 1-RELATED"/>
    <property type="match status" value="1"/>
</dbReference>